<organism evidence="1 2">
    <name type="scientific">Lasius niger</name>
    <name type="common">Black garden ant</name>
    <dbReference type="NCBI Taxonomy" id="67767"/>
    <lineage>
        <taxon>Eukaryota</taxon>
        <taxon>Metazoa</taxon>
        <taxon>Ecdysozoa</taxon>
        <taxon>Arthropoda</taxon>
        <taxon>Hexapoda</taxon>
        <taxon>Insecta</taxon>
        <taxon>Pterygota</taxon>
        <taxon>Neoptera</taxon>
        <taxon>Endopterygota</taxon>
        <taxon>Hymenoptera</taxon>
        <taxon>Apocrita</taxon>
        <taxon>Aculeata</taxon>
        <taxon>Formicoidea</taxon>
        <taxon>Formicidae</taxon>
        <taxon>Formicinae</taxon>
        <taxon>Lasius</taxon>
        <taxon>Lasius</taxon>
    </lineage>
</organism>
<proteinExistence type="predicted"/>
<gene>
    <name evidence="1" type="ORF">RF55_14808</name>
</gene>
<sequence>MMFQQLSQGHSSRSTIRWVDPPWDMPPFFIPVKSLDLRDTVRHEGRSLCLVSTNPAQRDRGVRPEEYRQRLQAQGSTHMFRQLGEQ</sequence>
<accession>A0A0J7N0T4</accession>
<comment type="caution">
    <text evidence="1">The sequence shown here is derived from an EMBL/GenBank/DDBJ whole genome shotgun (WGS) entry which is preliminary data.</text>
</comment>
<keyword evidence="2" id="KW-1185">Reference proteome</keyword>
<dbReference type="PaxDb" id="67767-A0A0J7N0T4"/>
<dbReference type="EMBL" id="LBMM01012376">
    <property type="protein sequence ID" value="KMQ86255.1"/>
    <property type="molecule type" value="Genomic_DNA"/>
</dbReference>
<evidence type="ECO:0000313" key="2">
    <source>
        <dbReference type="Proteomes" id="UP000036403"/>
    </source>
</evidence>
<evidence type="ECO:0000313" key="1">
    <source>
        <dbReference type="EMBL" id="KMQ86255.1"/>
    </source>
</evidence>
<reference evidence="1 2" key="1">
    <citation type="submission" date="2015-04" db="EMBL/GenBank/DDBJ databases">
        <title>Lasius niger genome sequencing.</title>
        <authorList>
            <person name="Konorov E.A."/>
            <person name="Nikitin M.A."/>
            <person name="Kirill M.V."/>
            <person name="Chang P."/>
        </authorList>
    </citation>
    <scope>NUCLEOTIDE SEQUENCE [LARGE SCALE GENOMIC DNA]</scope>
    <source>
        <tissue evidence="1">Whole</tissue>
    </source>
</reference>
<name>A0A0J7N0T4_LASNI</name>
<protein>
    <submittedName>
        <fullName evidence="1">Exodeoxyribonuclease v subunit beta</fullName>
    </submittedName>
</protein>
<dbReference type="AlphaFoldDB" id="A0A0J7N0T4"/>
<dbReference type="Proteomes" id="UP000036403">
    <property type="component" value="Unassembled WGS sequence"/>
</dbReference>